<feature type="compositionally biased region" description="Low complexity" evidence="1">
    <location>
        <begin position="323"/>
        <end position="336"/>
    </location>
</feature>
<feature type="compositionally biased region" description="Basic and acidic residues" evidence="1">
    <location>
        <begin position="356"/>
        <end position="366"/>
    </location>
</feature>
<dbReference type="Pfam" id="PF14438">
    <property type="entry name" value="SM-ATX"/>
    <property type="match status" value="1"/>
</dbReference>
<evidence type="ECO:0000259" key="2">
    <source>
        <dbReference type="SMART" id="SM01272"/>
    </source>
</evidence>
<dbReference type="InterPro" id="IPR009604">
    <property type="entry name" value="LsmAD_domain"/>
</dbReference>
<dbReference type="GO" id="GO:0003729">
    <property type="term" value="F:mRNA binding"/>
    <property type="evidence" value="ECO:0007669"/>
    <property type="project" value="TreeGrafter"/>
</dbReference>
<keyword evidence="4" id="KW-1185">Reference proteome</keyword>
<name>A0A9W8DMS3_9FUNG</name>
<feature type="region of interest" description="Disordered" evidence="1">
    <location>
        <begin position="426"/>
        <end position="517"/>
    </location>
</feature>
<dbReference type="PANTHER" id="PTHR12854:SF7">
    <property type="entry name" value="ATAXIN-2 HOMOLOG"/>
    <property type="match status" value="1"/>
</dbReference>
<feature type="region of interest" description="Disordered" evidence="1">
    <location>
        <begin position="776"/>
        <end position="815"/>
    </location>
</feature>
<feature type="region of interest" description="Disordered" evidence="1">
    <location>
        <begin position="737"/>
        <end position="759"/>
    </location>
</feature>
<sequence length="815" mass="88659">MREQDKTEMHNRLLFILTHFMTTSVEVMVKGRYKYTGVLVGANTDNELEIVLNKAIKTSISSASNKYEGTTVVGPVIISAADLIHISAAVDLNSLHQTSEEKRAGFQTDSDISGNAKTNERELHRWVPDADDTGYEMLEDTSLSQTGGSTSWNQFAINEKMFGVKSDFDEELYTTKLNRERPDFRELEKNAIRIANEIQASTTSNPHVAEERQSFMAETPGSDGMDEEDRYGAVIRNAAKTGKYVPPYIRNKAGGAAQGTELQAKSFEDAKNVGSDEKRTDKIAPAPPKAASNAAAAAALSKLNILTIPSGEGHTTPIKDNNKSGTSGAGKSSKTPGGDGPVVKQPARNLAPLTSRVEKLKGDKTGTLKPMPDITSKLIEDREKLQQRRKDMLRGRIDELVKFGSTFKLKTPMPDDVAEIVRAKKAEGDKSDKDIAKITQEDKIPEQSKDKEKEAAAKAGTEKTQDPTNKAPETPLSGETKLSAKAPSFRPNPKAASFVPKPRTTNSRTPSLSSTRVEHNPFFGKRHIIKHTSLLWGDVITETPKQNGTVSPDSVGPTWAFGNKSFRLLLSAAQRDEDPNAHMNSYYMSMPQQYPPQYGFAPGYPPPPPPPQMAQFMPIGHVFNPTSNPGMGGGPWRSGSQDHYSRGFASPVLTATAGDQQTTGSTMVPQHPGLVMMPTMPMPHIPGSQGIETQHQAPTITSQQVYPVQQQPHALPHHHNPHNAYQSQPQAAYITTQPSMQQQPHHPAYSTFPQTSPYSPGSIPPAYGVPFPMQMVMPGHHPPPHQPPAGDMADPRISHHTGGGPSSTSTPTADN</sequence>
<feature type="compositionally biased region" description="Low complexity" evidence="1">
    <location>
        <begin position="806"/>
        <end position="815"/>
    </location>
</feature>
<evidence type="ECO:0000256" key="1">
    <source>
        <dbReference type="SAM" id="MobiDB-lite"/>
    </source>
</evidence>
<feature type="region of interest" description="Disordered" evidence="1">
    <location>
        <begin position="269"/>
        <end position="290"/>
    </location>
</feature>
<feature type="domain" description="LsmAD" evidence="2">
    <location>
        <begin position="162"/>
        <end position="237"/>
    </location>
</feature>
<dbReference type="GO" id="GO:0034063">
    <property type="term" value="P:stress granule assembly"/>
    <property type="evidence" value="ECO:0007669"/>
    <property type="project" value="TreeGrafter"/>
</dbReference>
<feature type="compositionally biased region" description="Basic and acidic residues" evidence="1">
    <location>
        <begin position="269"/>
        <end position="282"/>
    </location>
</feature>
<dbReference type="EMBL" id="JANBPU010000520">
    <property type="protein sequence ID" value="KAJ1910848.1"/>
    <property type="molecule type" value="Genomic_DNA"/>
</dbReference>
<dbReference type="SMART" id="SM01272">
    <property type="entry name" value="LsmAD"/>
    <property type="match status" value="1"/>
</dbReference>
<dbReference type="InterPro" id="IPR025852">
    <property type="entry name" value="SM_dom_ATX"/>
</dbReference>
<reference evidence="3" key="1">
    <citation type="submission" date="2022-07" db="EMBL/GenBank/DDBJ databases">
        <title>Phylogenomic reconstructions and comparative analyses of Kickxellomycotina fungi.</title>
        <authorList>
            <person name="Reynolds N.K."/>
            <person name="Stajich J.E."/>
            <person name="Barry K."/>
            <person name="Grigoriev I.V."/>
            <person name="Crous P."/>
            <person name="Smith M.E."/>
        </authorList>
    </citation>
    <scope>NUCLEOTIDE SEQUENCE</scope>
    <source>
        <strain evidence="3">NBRC 100468</strain>
    </source>
</reference>
<proteinExistence type="predicted"/>
<evidence type="ECO:0000313" key="4">
    <source>
        <dbReference type="Proteomes" id="UP001150538"/>
    </source>
</evidence>
<dbReference type="Proteomes" id="UP001150538">
    <property type="component" value="Unassembled WGS sequence"/>
</dbReference>
<gene>
    <name evidence="3" type="primary">PBP1</name>
    <name evidence="3" type="ORF">H4219_006109</name>
</gene>
<dbReference type="Pfam" id="PF06741">
    <property type="entry name" value="LsmAD"/>
    <property type="match status" value="1"/>
</dbReference>
<dbReference type="PANTHER" id="PTHR12854">
    <property type="entry name" value="ATAXIN 2-RELATED"/>
    <property type="match status" value="1"/>
</dbReference>
<comment type="caution">
    <text evidence="3">The sequence shown here is derived from an EMBL/GenBank/DDBJ whole genome shotgun (WGS) entry which is preliminary data.</text>
</comment>
<dbReference type="InterPro" id="IPR045117">
    <property type="entry name" value="ATXN2-like"/>
</dbReference>
<dbReference type="AlphaFoldDB" id="A0A9W8DMS3"/>
<organism evidence="3 4">
    <name type="scientific">Mycoemilia scoparia</name>
    <dbReference type="NCBI Taxonomy" id="417184"/>
    <lineage>
        <taxon>Eukaryota</taxon>
        <taxon>Fungi</taxon>
        <taxon>Fungi incertae sedis</taxon>
        <taxon>Zoopagomycota</taxon>
        <taxon>Kickxellomycotina</taxon>
        <taxon>Kickxellomycetes</taxon>
        <taxon>Kickxellales</taxon>
        <taxon>Kickxellaceae</taxon>
        <taxon>Mycoemilia</taxon>
    </lineage>
</organism>
<feature type="compositionally biased region" description="Polar residues" evidence="1">
    <location>
        <begin position="503"/>
        <end position="515"/>
    </location>
</feature>
<accession>A0A9W8DMS3</accession>
<evidence type="ECO:0000313" key="3">
    <source>
        <dbReference type="EMBL" id="KAJ1910848.1"/>
    </source>
</evidence>
<dbReference type="GO" id="GO:0010494">
    <property type="term" value="C:cytoplasmic stress granule"/>
    <property type="evidence" value="ECO:0007669"/>
    <property type="project" value="TreeGrafter"/>
</dbReference>
<dbReference type="OrthoDB" id="2275718at2759"/>
<protein>
    <submittedName>
        <fullName evidence="3">Poly(A)-binding protein binding protein</fullName>
    </submittedName>
</protein>
<feature type="compositionally biased region" description="Basic and acidic residues" evidence="1">
    <location>
        <begin position="426"/>
        <end position="465"/>
    </location>
</feature>
<feature type="region of interest" description="Disordered" evidence="1">
    <location>
        <begin position="310"/>
        <end position="379"/>
    </location>
</feature>